<accession>A0A7Z0MQ30</accession>
<proteinExistence type="predicted"/>
<keyword evidence="1" id="KW-0472">Membrane</keyword>
<dbReference type="AlphaFoldDB" id="A0A7Z0MQ30"/>
<dbReference type="EMBL" id="JACCHS010000190">
    <property type="protein sequence ID" value="NYT47614.1"/>
    <property type="molecule type" value="Genomic_DNA"/>
</dbReference>
<comment type="caution">
    <text evidence="2">The sequence shown here is derived from an EMBL/GenBank/DDBJ whole genome shotgun (WGS) entry which is preliminary data.</text>
</comment>
<name>A0A7Z0MQ30_9GAMM</name>
<evidence type="ECO:0000256" key="1">
    <source>
        <dbReference type="SAM" id="Phobius"/>
    </source>
</evidence>
<keyword evidence="1" id="KW-1133">Transmembrane helix</keyword>
<protein>
    <submittedName>
        <fullName evidence="2">Uncharacterized protein</fullName>
    </submittedName>
</protein>
<sequence length="116" mass="11896">MCTCKSHRIGGVVASVLASSVVDRGFIGGVVVSVLTTSVVDRGFIGGVVVSVLTTSAVDRGFIGGVVVSVLASSMVVGFLVACLACSPRCGGSWFGDVCFAVQYGESWVMKFICCF</sequence>
<evidence type="ECO:0000313" key="3">
    <source>
        <dbReference type="Proteomes" id="UP000537890"/>
    </source>
</evidence>
<feature type="non-terminal residue" evidence="2">
    <location>
        <position position="116"/>
    </location>
</feature>
<reference evidence="2 3" key="1">
    <citation type="submission" date="2020-05" db="EMBL/GenBank/DDBJ databases">
        <title>Horizontal transmission and recombination maintain forever young bacterial symbiont genomes.</title>
        <authorList>
            <person name="Russell S.L."/>
            <person name="Pepper-Tunick E."/>
            <person name="Svedberg J."/>
            <person name="Byrne A."/>
            <person name="Ruelas Castillo J."/>
            <person name="Vollmers C."/>
            <person name="Beinart R.A."/>
            <person name="Corbett-Detig R."/>
        </authorList>
    </citation>
    <scope>NUCLEOTIDE SEQUENCE [LARGE SCALE GENOMIC DNA]</scope>
    <source>
        <strain evidence="2">4727-3</strain>
    </source>
</reference>
<keyword evidence="1" id="KW-0812">Transmembrane</keyword>
<dbReference type="Proteomes" id="UP000537890">
    <property type="component" value="Unassembled WGS sequence"/>
</dbReference>
<organism evidence="2 3">
    <name type="scientific">Candidatus Methanofishera endochildressiae</name>
    <dbReference type="NCBI Taxonomy" id="2738884"/>
    <lineage>
        <taxon>Bacteria</taxon>
        <taxon>Pseudomonadati</taxon>
        <taxon>Pseudomonadota</taxon>
        <taxon>Gammaproteobacteria</taxon>
        <taxon>Candidatus Methanofishera</taxon>
    </lineage>
</organism>
<gene>
    <name evidence="2" type="ORF">H0A75_08760</name>
</gene>
<feature type="transmembrane region" description="Helical" evidence="1">
    <location>
        <begin position="62"/>
        <end position="85"/>
    </location>
</feature>
<evidence type="ECO:0000313" key="2">
    <source>
        <dbReference type="EMBL" id="NYT47614.1"/>
    </source>
</evidence>